<dbReference type="Proteomes" id="UP000789595">
    <property type="component" value="Unassembled WGS sequence"/>
</dbReference>
<dbReference type="EMBL" id="CAKKNE010000005">
    <property type="protein sequence ID" value="CAH0377582.1"/>
    <property type="molecule type" value="Genomic_DNA"/>
</dbReference>
<sequence length="187" mass="19705">MRRVVLAAAAAHALQHAQRRHRSLIVASSSKRSVSDLIGNQHGGKYNFDGSYVEGASAGADYGRRRKATVPADEAWAEPTLELARGAASIDGIVEACDAIVEDAAADVLEVTNDEMGWEAVVCELVGPGADAWRVAGAERVGTSLKSRATTALPVARVADTDGWAAAVVVFEDRTVSRPRVWPLGAD</sequence>
<organism evidence="1">
    <name type="scientific">Pelagomonas calceolata</name>
    <dbReference type="NCBI Taxonomy" id="35677"/>
    <lineage>
        <taxon>Eukaryota</taxon>
        <taxon>Sar</taxon>
        <taxon>Stramenopiles</taxon>
        <taxon>Ochrophyta</taxon>
        <taxon>Pelagophyceae</taxon>
        <taxon>Pelagomonadales</taxon>
        <taxon>Pelagomonadaceae</taxon>
        <taxon>Pelagomonas</taxon>
    </lineage>
</organism>
<gene>
    <name evidence="1" type="ORF">PCAL00307_LOCUS597</name>
    <name evidence="2" type="ORF">PECAL_5P21210</name>
</gene>
<evidence type="ECO:0000313" key="3">
    <source>
        <dbReference type="Proteomes" id="UP000789595"/>
    </source>
</evidence>
<reference evidence="2" key="2">
    <citation type="submission" date="2021-11" db="EMBL/GenBank/DDBJ databases">
        <authorList>
            <consortium name="Genoscope - CEA"/>
            <person name="William W."/>
        </authorList>
    </citation>
    <scope>NUCLEOTIDE SEQUENCE</scope>
</reference>
<protein>
    <submittedName>
        <fullName evidence="1">Uncharacterized protein</fullName>
    </submittedName>
</protein>
<dbReference type="EMBL" id="HBIW01000708">
    <property type="protein sequence ID" value="CAE0685163.1"/>
    <property type="molecule type" value="Transcribed_RNA"/>
</dbReference>
<proteinExistence type="predicted"/>
<evidence type="ECO:0000313" key="2">
    <source>
        <dbReference type="EMBL" id="CAH0377582.1"/>
    </source>
</evidence>
<name>A0A7S3ZJQ6_9STRA</name>
<accession>A0A7S3ZJQ6</accession>
<reference evidence="1" key="1">
    <citation type="submission" date="2021-01" db="EMBL/GenBank/DDBJ databases">
        <authorList>
            <person name="Corre E."/>
            <person name="Pelletier E."/>
            <person name="Niang G."/>
            <person name="Scheremetjew M."/>
            <person name="Finn R."/>
            <person name="Kale V."/>
            <person name="Holt S."/>
            <person name="Cochrane G."/>
            <person name="Meng A."/>
            <person name="Brown T."/>
            <person name="Cohen L."/>
        </authorList>
    </citation>
    <scope>NUCLEOTIDE SEQUENCE</scope>
    <source>
        <strain evidence="1">CCMP1756</strain>
    </source>
</reference>
<evidence type="ECO:0000313" key="1">
    <source>
        <dbReference type="EMBL" id="CAE0685163.1"/>
    </source>
</evidence>
<dbReference type="AlphaFoldDB" id="A0A7S3ZJQ6"/>
<keyword evidence="3" id="KW-1185">Reference proteome</keyword>
<dbReference type="OrthoDB" id="10647314at2759"/>